<dbReference type="EMBL" id="JACXWA010000127">
    <property type="protein sequence ID" value="MBD3871284.1"/>
    <property type="molecule type" value="Genomic_DNA"/>
</dbReference>
<evidence type="ECO:0000256" key="1">
    <source>
        <dbReference type="SAM" id="Phobius"/>
    </source>
</evidence>
<dbReference type="Proteomes" id="UP000598633">
    <property type="component" value="Unassembled WGS sequence"/>
</dbReference>
<comment type="caution">
    <text evidence="2">The sequence shown here is derived from an EMBL/GenBank/DDBJ whole genome shotgun (WGS) entry which is preliminary data.</text>
</comment>
<organism evidence="2 3">
    <name type="scientific">Candidatus Sulfomarinibacter kjeldsenii</name>
    <dbReference type="NCBI Taxonomy" id="2885994"/>
    <lineage>
        <taxon>Bacteria</taxon>
        <taxon>Pseudomonadati</taxon>
        <taxon>Acidobacteriota</taxon>
        <taxon>Thermoanaerobaculia</taxon>
        <taxon>Thermoanaerobaculales</taxon>
        <taxon>Candidatus Sulfomarinibacteraceae</taxon>
        <taxon>Candidatus Sulfomarinibacter</taxon>
    </lineage>
</organism>
<keyword evidence="1" id="KW-0812">Transmembrane</keyword>
<feature type="transmembrane region" description="Helical" evidence="1">
    <location>
        <begin position="151"/>
        <end position="174"/>
    </location>
</feature>
<feature type="transmembrane region" description="Helical" evidence="1">
    <location>
        <begin position="76"/>
        <end position="91"/>
    </location>
</feature>
<evidence type="ECO:0000313" key="2">
    <source>
        <dbReference type="EMBL" id="MBD3871284.1"/>
    </source>
</evidence>
<feature type="transmembrane region" description="Helical" evidence="1">
    <location>
        <begin position="225"/>
        <end position="248"/>
    </location>
</feature>
<feature type="transmembrane region" description="Helical" evidence="1">
    <location>
        <begin position="12"/>
        <end position="39"/>
    </location>
</feature>
<keyword evidence="1" id="KW-0472">Membrane</keyword>
<feature type="transmembrane region" description="Helical" evidence="1">
    <location>
        <begin position="51"/>
        <end position="69"/>
    </location>
</feature>
<accession>A0A8J6Y7V1</accession>
<sequence>MKTQSANTTMSWLWKIPLIAGTYFIATTVSGGMIMAMGMQFPDFPGQTYSPIRSFVAALVLGAAVYLLARGISGSTAFRFFSIFAFTYVSFCVNNQLEGAIFTTMGGHDTMLVFFVIPCAAIAAAAVALVKPPEINGVLTTVFSGSSISTWWWRAAIAWLSFPVIYYIFGMLIYPFVAHGYEGGELGLVVPSQGVILGVVSIRSLLFLIVAVPILTNWSRSRRTLFVALAAAFTAMVGVVGLIEVNWIPMTLRIVHGLEISADSIVHAWVLVALLVPKPKTELAELESSNK</sequence>
<reference evidence="2 3" key="1">
    <citation type="submission" date="2020-08" db="EMBL/GenBank/DDBJ databases">
        <title>Acidobacteriota in marine sediments use diverse sulfur dissimilation pathways.</title>
        <authorList>
            <person name="Wasmund K."/>
        </authorList>
    </citation>
    <scope>NUCLEOTIDE SEQUENCE [LARGE SCALE GENOMIC DNA]</scope>
    <source>
        <strain evidence="2">MAG AM3-A</strain>
    </source>
</reference>
<evidence type="ECO:0000313" key="3">
    <source>
        <dbReference type="Proteomes" id="UP000598633"/>
    </source>
</evidence>
<proteinExistence type="predicted"/>
<feature type="transmembrane region" description="Helical" evidence="1">
    <location>
        <begin position="111"/>
        <end position="130"/>
    </location>
</feature>
<name>A0A8J6Y7V1_9BACT</name>
<protein>
    <submittedName>
        <fullName evidence="2">Uncharacterized protein</fullName>
    </submittedName>
</protein>
<dbReference type="AlphaFoldDB" id="A0A8J6Y7V1"/>
<feature type="transmembrane region" description="Helical" evidence="1">
    <location>
        <begin position="194"/>
        <end position="218"/>
    </location>
</feature>
<keyword evidence="1" id="KW-1133">Transmembrane helix</keyword>
<gene>
    <name evidence="2" type="ORF">IFJ97_07995</name>
</gene>